<organism evidence="1">
    <name type="scientific">uncultured Caudovirales phage</name>
    <dbReference type="NCBI Taxonomy" id="2100421"/>
    <lineage>
        <taxon>Viruses</taxon>
        <taxon>Duplodnaviria</taxon>
        <taxon>Heunggongvirae</taxon>
        <taxon>Uroviricota</taxon>
        <taxon>Caudoviricetes</taxon>
        <taxon>Peduoviridae</taxon>
        <taxon>Maltschvirus</taxon>
        <taxon>Maltschvirus maltsch</taxon>
    </lineage>
</organism>
<accession>A0A6J7WZX8</accession>
<dbReference type="Pfam" id="PF01816">
    <property type="entry name" value="LRV"/>
    <property type="match status" value="1"/>
</dbReference>
<proteinExistence type="predicted"/>
<name>A0A6J7WZX8_9CAUD</name>
<dbReference type="Gene3D" id="1.25.10.10">
    <property type="entry name" value="Leucine-rich Repeat Variant"/>
    <property type="match status" value="1"/>
</dbReference>
<dbReference type="EMBL" id="LR798317">
    <property type="protein sequence ID" value="CAB5223367.1"/>
    <property type="molecule type" value="Genomic_DNA"/>
</dbReference>
<evidence type="ECO:0000313" key="1">
    <source>
        <dbReference type="EMBL" id="CAB5223367.1"/>
    </source>
</evidence>
<sequence length="108" mass="12001">MLDLRLSQWLNNNEHRLATPYGVEQVAKHTHTPSSVLVYLVANDNAKYRVKAYVAANPNTPADTLATLAMDDHEMVQANALENPRCPLHVLNSHPLTAHLPKCQPISL</sequence>
<gene>
    <name evidence="1" type="ORF">UFOVP380_43</name>
</gene>
<dbReference type="InterPro" id="IPR004830">
    <property type="entry name" value="LRR_variant"/>
</dbReference>
<dbReference type="InterPro" id="IPR011989">
    <property type="entry name" value="ARM-like"/>
</dbReference>
<reference evidence="1" key="1">
    <citation type="submission" date="2020-05" db="EMBL/GenBank/DDBJ databases">
        <authorList>
            <person name="Chiriac C."/>
            <person name="Salcher M."/>
            <person name="Ghai R."/>
            <person name="Kavagutti S V."/>
        </authorList>
    </citation>
    <scope>NUCLEOTIDE SEQUENCE</scope>
</reference>
<protein>
    <submittedName>
        <fullName evidence="1">Leucine rich repeat variant</fullName>
    </submittedName>
</protein>